<protein>
    <submittedName>
        <fullName evidence="1">Micrococcal nuclease</fullName>
        <ecNumber evidence="1">3.1.31.1</ecNumber>
    </submittedName>
</protein>
<reference evidence="1" key="1">
    <citation type="journal article" date="2017" name="Nature">
        <title>The sunflower genome provides insights into oil metabolism, flowering and Asterid evolution.</title>
        <authorList>
            <person name="Badouin H."/>
            <person name="Gouzy J."/>
            <person name="Grassa C.J."/>
            <person name="Murat F."/>
            <person name="Staton S.E."/>
            <person name="Cottret L."/>
            <person name="Lelandais-Briere C."/>
            <person name="Owens G.L."/>
            <person name="Carrere S."/>
            <person name="Mayjonade B."/>
            <person name="Legrand L."/>
            <person name="Gill N."/>
            <person name="Kane N.C."/>
            <person name="Bowers J.E."/>
            <person name="Hubner S."/>
            <person name="Bellec A."/>
            <person name="Berard A."/>
            <person name="Berges H."/>
            <person name="Blanchet N."/>
            <person name="Boniface M.C."/>
            <person name="Brunel D."/>
            <person name="Catrice O."/>
            <person name="Chaidir N."/>
            <person name="Claudel C."/>
            <person name="Donnadieu C."/>
            <person name="Faraut T."/>
            <person name="Fievet G."/>
            <person name="Helmstetter N."/>
            <person name="King M."/>
            <person name="Knapp S.J."/>
            <person name="Lai Z."/>
            <person name="Le Paslier M.C."/>
            <person name="Lippi Y."/>
            <person name="Lorenzon L."/>
            <person name="Mandel J.R."/>
            <person name="Marage G."/>
            <person name="Marchand G."/>
            <person name="Marquand E."/>
            <person name="Bret-Mestries E."/>
            <person name="Morien E."/>
            <person name="Nambeesan S."/>
            <person name="Nguyen T."/>
            <person name="Pegot-Espagnet P."/>
            <person name="Pouilly N."/>
            <person name="Raftis F."/>
            <person name="Sallet E."/>
            <person name="Schiex T."/>
            <person name="Thomas J."/>
            <person name="Vandecasteele C."/>
            <person name="Vares D."/>
            <person name="Vear F."/>
            <person name="Vautrin S."/>
            <person name="Crespi M."/>
            <person name="Mangin B."/>
            <person name="Burke J.M."/>
            <person name="Salse J."/>
            <person name="Munos S."/>
            <person name="Vincourt P."/>
            <person name="Rieseberg L.H."/>
            <person name="Langlade N.B."/>
        </authorList>
    </citation>
    <scope>NUCLEOTIDE SEQUENCE</scope>
    <source>
        <tissue evidence="1">Leaves</tissue>
    </source>
</reference>
<dbReference type="AlphaFoldDB" id="A0A9K3HNZ6"/>
<dbReference type="Proteomes" id="UP000215914">
    <property type="component" value="Unassembled WGS sequence"/>
</dbReference>
<sequence length="140" mass="16219">MGRSLVMPQPKQKILLRRLWFCLIYARRGGQDDHLYGIAANISRSCTYHAVVFRTVYTISNFAQRFCTIFVGTTNIGNKVVTHGWAKLQRRGDPLSIPSCYTVKNKLDNRVSYCCLSPQIVARWHNAGLVIHFLFWKWKL</sequence>
<keyword evidence="1" id="KW-0378">Hydrolase</keyword>
<accession>A0A9K3HNZ6</accession>
<proteinExistence type="predicted"/>
<evidence type="ECO:0000313" key="2">
    <source>
        <dbReference type="Proteomes" id="UP000215914"/>
    </source>
</evidence>
<reference evidence="1" key="2">
    <citation type="submission" date="2020-06" db="EMBL/GenBank/DDBJ databases">
        <title>Helianthus annuus Genome sequencing and assembly Release 2.</title>
        <authorList>
            <person name="Gouzy J."/>
            <person name="Langlade N."/>
            <person name="Munos S."/>
        </authorList>
    </citation>
    <scope>NUCLEOTIDE SEQUENCE</scope>
    <source>
        <tissue evidence="1">Leaves</tissue>
    </source>
</reference>
<gene>
    <name evidence="1" type="ORF">HanXRQr2_Chr11g0490361</name>
</gene>
<dbReference type="EMBL" id="MNCJ02000326">
    <property type="protein sequence ID" value="KAF5781998.1"/>
    <property type="molecule type" value="Genomic_DNA"/>
</dbReference>
<comment type="caution">
    <text evidence="1">The sequence shown here is derived from an EMBL/GenBank/DDBJ whole genome shotgun (WGS) entry which is preliminary data.</text>
</comment>
<organism evidence="1 2">
    <name type="scientific">Helianthus annuus</name>
    <name type="common">Common sunflower</name>
    <dbReference type="NCBI Taxonomy" id="4232"/>
    <lineage>
        <taxon>Eukaryota</taxon>
        <taxon>Viridiplantae</taxon>
        <taxon>Streptophyta</taxon>
        <taxon>Embryophyta</taxon>
        <taxon>Tracheophyta</taxon>
        <taxon>Spermatophyta</taxon>
        <taxon>Magnoliopsida</taxon>
        <taxon>eudicotyledons</taxon>
        <taxon>Gunneridae</taxon>
        <taxon>Pentapetalae</taxon>
        <taxon>asterids</taxon>
        <taxon>campanulids</taxon>
        <taxon>Asterales</taxon>
        <taxon>Asteraceae</taxon>
        <taxon>Asteroideae</taxon>
        <taxon>Heliantheae alliance</taxon>
        <taxon>Heliantheae</taxon>
        <taxon>Helianthus</taxon>
    </lineage>
</organism>
<name>A0A9K3HNZ6_HELAN</name>
<dbReference type="GO" id="GO:1990599">
    <property type="term" value="F:3' overhang single-stranded DNA endodeoxyribonuclease activity"/>
    <property type="evidence" value="ECO:0007669"/>
    <property type="project" value="UniProtKB-EC"/>
</dbReference>
<keyword evidence="2" id="KW-1185">Reference proteome</keyword>
<dbReference type="Gramene" id="mRNA:HanXRQr2_Chr11g0490361">
    <property type="protein sequence ID" value="mRNA:HanXRQr2_Chr11g0490361"/>
    <property type="gene ID" value="HanXRQr2_Chr11g0490361"/>
</dbReference>
<evidence type="ECO:0000313" key="1">
    <source>
        <dbReference type="EMBL" id="KAF5781998.1"/>
    </source>
</evidence>
<dbReference type="EC" id="3.1.31.1" evidence="1"/>